<gene>
    <name evidence="2" type="ordered locus">Meso_3833</name>
</gene>
<accession>Q11BM5</accession>
<dbReference type="HOGENOM" id="CLU_1955689_0_0_5"/>
<dbReference type="EMBL" id="CP000390">
    <property type="protein sequence ID" value="ABG65200.1"/>
    <property type="molecule type" value="Genomic_DNA"/>
</dbReference>
<evidence type="ECO:0000256" key="1">
    <source>
        <dbReference type="SAM" id="MobiDB-lite"/>
    </source>
</evidence>
<feature type="region of interest" description="Disordered" evidence="1">
    <location>
        <begin position="1"/>
        <end position="128"/>
    </location>
</feature>
<organism evidence="2">
    <name type="scientific">Chelativorans sp. (strain BNC1)</name>
    <dbReference type="NCBI Taxonomy" id="266779"/>
    <lineage>
        <taxon>Bacteria</taxon>
        <taxon>Pseudomonadati</taxon>
        <taxon>Pseudomonadota</taxon>
        <taxon>Alphaproteobacteria</taxon>
        <taxon>Hyphomicrobiales</taxon>
        <taxon>Phyllobacteriaceae</taxon>
        <taxon>Chelativorans</taxon>
    </lineage>
</organism>
<protein>
    <submittedName>
        <fullName evidence="2">Uncharacterized protein</fullName>
    </submittedName>
</protein>
<dbReference type="AlphaFoldDB" id="Q11BM5"/>
<evidence type="ECO:0000313" key="2">
    <source>
        <dbReference type="EMBL" id="ABG65200.1"/>
    </source>
</evidence>
<feature type="compositionally biased region" description="Basic and acidic residues" evidence="1">
    <location>
        <begin position="37"/>
        <end position="63"/>
    </location>
</feature>
<reference evidence="2" key="1">
    <citation type="submission" date="2006-06" db="EMBL/GenBank/DDBJ databases">
        <title>Complete sequence of chromosome of Chelativorans sp. BNC1.</title>
        <authorList>
            <consortium name="US DOE Joint Genome Institute"/>
            <person name="Copeland A."/>
            <person name="Lucas S."/>
            <person name="Lapidus A."/>
            <person name="Barry K."/>
            <person name="Detter J.C."/>
            <person name="Glavina del Rio T."/>
            <person name="Hammon N."/>
            <person name="Israni S."/>
            <person name="Dalin E."/>
            <person name="Tice H."/>
            <person name="Pitluck S."/>
            <person name="Chertkov O."/>
            <person name="Brettin T."/>
            <person name="Bruce D."/>
            <person name="Han C."/>
            <person name="Tapia R."/>
            <person name="Gilna P."/>
            <person name="Schmutz J."/>
            <person name="Larimer F."/>
            <person name="Land M."/>
            <person name="Hauser L."/>
            <person name="Kyrpides N."/>
            <person name="Mikhailova N."/>
            <person name="Richardson P."/>
        </authorList>
    </citation>
    <scope>NUCLEOTIDE SEQUENCE</scope>
    <source>
        <strain evidence="2">BNC1</strain>
    </source>
</reference>
<feature type="compositionally biased region" description="Basic and acidic residues" evidence="1">
    <location>
        <begin position="119"/>
        <end position="128"/>
    </location>
</feature>
<proteinExistence type="predicted"/>
<dbReference type="KEGG" id="mes:Meso_3833"/>
<sequence length="128" mass="13743">MRGASPRQAPGFPGCGRVHLEGRSRARRHANSVADPLRVERQDGVLEDGKRKKAEAIVRDQDAKAAMPQSQPPAVQAPCWWGKPNGGKGRGGKVEDEKGRSSGCNVQGMQEGTVGAKGHRQEQRLAGR</sequence>
<name>Q11BM5_CHESB</name>